<dbReference type="GO" id="GO:0003677">
    <property type="term" value="F:DNA binding"/>
    <property type="evidence" value="ECO:0007669"/>
    <property type="project" value="InterPro"/>
</dbReference>
<feature type="domain" description="Nuclease associated modular" evidence="1">
    <location>
        <begin position="71"/>
        <end position="107"/>
    </location>
</feature>
<gene>
    <name evidence="2" type="primary">orf192</name>
</gene>
<protein>
    <recommendedName>
        <fullName evidence="1">Nuclease associated modular domain-containing protein</fullName>
    </recommendedName>
</protein>
<dbReference type="AlphaFoldDB" id="A0A482EA86"/>
<accession>A0A482EA86</accession>
<dbReference type="EMBL" id="MK633967">
    <property type="protein sequence ID" value="QBM31558.1"/>
    <property type="molecule type" value="Genomic_DNA"/>
</dbReference>
<proteinExistence type="predicted"/>
<dbReference type="SUPFAM" id="SSF64496">
    <property type="entry name" value="DNA-binding domain of intron-encoded endonucleases"/>
    <property type="match status" value="1"/>
</dbReference>
<dbReference type="Pfam" id="PF07460">
    <property type="entry name" value="NUMOD3"/>
    <property type="match status" value="1"/>
</dbReference>
<reference evidence="2" key="1">
    <citation type="submission" date="2019-03" db="EMBL/GenBank/DDBJ databases">
        <authorList>
            <person name="Zhang Y.Q."/>
        </authorList>
    </citation>
    <scope>NUCLEOTIDE SEQUENCE</scope>
    <source>
        <strain evidence="2">YMF1.03753</strain>
    </source>
</reference>
<dbReference type="SUPFAM" id="SSF82771">
    <property type="entry name" value="GIY-YIG endonuclease"/>
    <property type="match status" value="1"/>
</dbReference>
<dbReference type="InterPro" id="IPR003611">
    <property type="entry name" value="NUMOD3"/>
</dbReference>
<dbReference type="InterPro" id="IPR006350">
    <property type="entry name" value="Intron_endoG1"/>
</dbReference>
<dbReference type="InterPro" id="IPR035901">
    <property type="entry name" value="GIY-YIG_endonuc_sf"/>
</dbReference>
<sequence>MGIHFYNANSDKQTNIVITRAMRKHGLENFSLAILEFCNKDLTTCVKLEQKWIDYYNPEYNVLKIAANSSGLKHSEETIIKLKKMFSKENHPKFGYVTSSETKKAISDGNKEFYRTRSHPTKGLKGILSKQYGIGGKTVFCYNKANQELIFPSLNSARQHFKVRHTTIGNNVDTGNWITLLGEDWILQSTRR</sequence>
<keyword evidence="2" id="KW-0496">Mitochondrion</keyword>
<organism evidence="2">
    <name type="scientific">Arthrobotrys musiformis</name>
    <dbReference type="NCBI Taxonomy" id="47236"/>
    <lineage>
        <taxon>Eukaryota</taxon>
        <taxon>Fungi</taxon>
        <taxon>Dikarya</taxon>
        <taxon>Ascomycota</taxon>
        <taxon>Pezizomycotina</taxon>
        <taxon>Orbiliomycetes</taxon>
        <taxon>Orbiliales</taxon>
        <taxon>Orbiliaceae</taxon>
        <taxon>Arthrobotrys</taxon>
    </lineage>
</organism>
<geneLocation type="mitochondrion" evidence="2"/>
<evidence type="ECO:0000313" key="2">
    <source>
        <dbReference type="EMBL" id="QBM31558.1"/>
    </source>
</evidence>
<dbReference type="Gene3D" id="3.40.1440.10">
    <property type="entry name" value="GIY-YIG endonuclease"/>
    <property type="match status" value="1"/>
</dbReference>
<name>A0A482EA86_9PEZI</name>
<evidence type="ECO:0000259" key="1">
    <source>
        <dbReference type="Pfam" id="PF07460"/>
    </source>
</evidence>
<dbReference type="NCBIfam" id="TIGR01453">
    <property type="entry name" value="grpIintron_endo"/>
    <property type="match status" value="1"/>
</dbReference>
<dbReference type="GO" id="GO:0004519">
    <property type="term" value="F:endonuclease activity"/>
    <property type="evidence" value="ECO:0007669"/>
    <property type="project" value="InterPro"/>
</dbReference>